<accession>A0AAV4DJM4</accession>
<reference evidence="1 2" key="1">
    <citation type="journal article" date="2021" name="Elife">
        <title>Chloroplast acquisition without the gene transfer in kleptoplastic sea slugs, Plakobranchus ocellatus.</title>
        <authorList>
            <person name="Maeda T."/>
            <person name="Takahashi S."/>
            <person name="Yoshida T."/>
            <person name="Shimamura S."/>
            <person name="Takaki Y."/>
            <person name="Nagai Y."/>
            <person name="Toyoda A."/>
            <person name="Suzuki Y."/>
            <person name="Arimoto A."/>
            <person name="Ishii H."/>
            <person name="Satoh N."/>
            <person name="Nishiyama T."/>
            <person name="Hasebe M."/>
            <person name="Maruyama T."/>
            <person name="Minagawa J."/>
            <person name="Obokata J."/>
            <person name="Shigenobu S."/>
        </authorList>
    </citation>
    <scope>NUCLEOTIDE SEQUENCE [LARGE SCALE GENOMIC DNA]</scope>
</reference>
<dbReference type="EMBL" id="BLXT01007956">
    <property type="protein sequence ID" value="GFO44477.1"/>
    <property type="molecule type" value="Genomic_DNA"/>
</dbReference>
<dbReference type="AlphaFoldDB" id="A0AAV4DJM4"/>
<evidence type="ECO:0000313" key="1">
    <source>
        <dbReference type="EMBL" id="GFO44477.1"/>
    </source>
</evidence>
<sequence>MEAQYILMSERATLAFLTLYTIFSLTNKISKSKSACQELGLEVGAISSQAWRDGHRLFDECQNHQAGFSGLSQRVGIVRNGRLVARQPDD</sequence>
<proteinExistence type="predicted"/>
<name>A0AAV4DJM4_9GAST</name>
<evidence type="ECO:0000313" key="2">
    <source>
        <dbReference type="Proteomes" id="UP000735302"/>
    </source>
</evidence>
<comment type="caution">
    <text evidence="1">The sequence shown here is derived from an EMBL/GenBank/DDBJ whole genome shotgun (WGS) entry which is preliminary data.</text>
</comment>
<dbReference type="Proteomes" id="UP000735302">
    <property type="component" value="Unassembled WGS sequence"/>
</dbReference>
<organism evidence="1 2">
    <name type="scientific">Plakobranchus ocellatus</name>
    <dbReference type="NCBI Taxonomy" id="259542"/>
    <lineage>
        <taxon>Eukaryota</taxon>
        <taxon>Metazoa</taxon>
        <taxon>Spiralia</taxon>
        <taxon>Lophotrochozoa</taxon>
        <taxon>Mollusca</taxon>
        <taxon>Gastropoda</taxon>
        <taxon>Heterobranchia</taxon>
        <taxon>Euthyneura</taxon>
        <taxon>Panpulmonata</taxon>
        <taxon>Sacoglossa</taxon>
        <taxon>Placobranchoidea</taxon>
        <taxon>Plakobranchidae</taxon>
        <taxon>Plakobranchus</taxon>
    </lineage>
</organism>
<protein>
    <submittedName>
        <fullName evidence="1">Uncharacterized protein</fullName>
    </submittedName>
</protein>
<gene>
    <name evidence="1" type="ORF">PoB_007098200</name>
</gene>
<keyword evidence="2" id="KW-1185">Reference proteome</keyword>